<evidence type="ECO:0000259" key="1">
    <source>
        <dbReference type="PROSITE" id="PS51029"/>
    </source>
</evidence>
<gene>
    <name evidence="2" type="ORF">PARMNEM_LOCUS448</name>
</gene>
<dbReference type="Proteomes" id="UP001314205">
    <property type="component" value="Unassembled WGS sequence"/>
</dbReference>
<name>A0AAV1K7K2_9NEOP</name>
<comment type="caution">
    <text evidence="2">The sequence shown here is derived from an EMBL/GenBank/DDBJ whole genome shotgun (WGS) entry which is preliminary data.</text>
</comment>
<keyword evidence="3" id="KW-1185">Reference proteome</keyword>
<feature type="domain" description="MADF" evidence="1">
    <location>
        <begin position="10"/>
        <end position="103"/>
    </location>
</feature>
<evidence type="ECO:0000313" key="2">
    <source>
        <dbReference type="EMBL" id="CAK1578359.1"/>
    </source>
</evidence>
<dbReference type="Pfam" id="PF10545">
    <property type="entry name" value="MADF_DNA_bdg"/>
    <property type="match status" value="1"/>
</dbReference>
<dbReference type="AlphaFoldDB" id="A0AAV1K7K2"/>
<reference evidence="2 3" key="1">
    <citation type="submission" date="2023-11" db="EMBL/GenBank/DDBJ databases">
        <authorList>
            <person name="Hedman E."/>
            <person name="Englund M."/>
            <person name="Stromberg M."/>
            <person name="Nyberg Akerstrom W."/>
            <person name="Nylinder S."/>
            <person name="Jareborg N."/>
            <person name="Kallberg Y."/>
            <person name="Kronander E."/>
        </authorList>
    </citation>
    <scope>NUCLEOTIDE SEQUENCE [LARGE SCALE GENOMIC DNA]</scope>
</reference>
<proteinExistence type="predicted"/>
<evidence type="ECO:0000313" key="3">
    <source>
        <dbReference type="Proteomes" id="UP001314205"/>
    </source>
</evidence>
<dbReference type="SMART" id="SM00595">
    <property type="entry name" value="MADF"/>
    <property type="match status" value="1"/>
</dbReference>
<dbReference type="PANTHER" id="PTHR21505:SF12">
    <property type="entry name" value="MADF DOMAIN-CONTAINING PROTEIN-RELATED"/>
    <property type="match status" value="1"/>
</dbReference>
<dbReference type="PROSITE" id="PS51029">
    <property type="entry name" value="MADF"/>
    <property type="match status" value="1"/>
</dbReference>
<organism evidence="2 3">
    <name type="scientific">Parnassius mnemosyne</name>
    <name type="common">clouded apollo</name>
    <dbReference type="NCBI Taxonomy" id="213953"/>
    <lineage>
        <taxon>Eukaryota</taxon>
        <taxon>Metazoa</taxon>
        <taxon>Ecdysozoa</taxon>
        <taxon>Arthropoda</taxon>
        <taxon>Hexapoda</taxon>
        <taxon>Insecta</taxon>
        <taxon>Pterygota</taxon>
        <taxon>Neoptera</taxon>
        <taxon>Endopterygota</taxon>
        <taxon>Lepidoptera</taxon>
        <taxon>Glossata</taxon>
        <taxon>Ditrysia</taxon>
        <taxon>Papilionoidea</taxon>
        <taxon>Papilionidae</taxon>
        <taxon>Parnassiinae</taxon>
        <taxon>Parnassini</taxon>
        <taxon>Parnassius</taxon>
        <taxon>Driopa</taxon>
    </lineage>
</organism>
<accession>A0AAV1K7K2</accession>
<dbReference type="InterPro" id="IPR006578">
    <property type="entry name" value="MADF-dom"/>
</dbReference>
<dbReference type="EMBL" id="CAVLGL010000001">
    <property type="protein sequence ID" value="CAK1578359.1"/>
    <property type="molecule type" value="Genomic_DNA"/>
</dbReference>
<sequence length="118" mass="14192">MDWSQEETLQFLELYQAERIIWDPKHIMHKNTQKMNDAWNRISEVMCRPLAELKIKKNSLMATFRQHLRRKKQSIKSGASIDVIYNPIWVYYEIMENFLAQVYKCDHTISTEDEPVSK</sequence>
<protein>
    <recommendedName>
        <fullName evidence="1">MADF domain-containing protein</fullName>
    </recommendedName>
</protein>
<dbReference type="PANTHER" id="PTHR21505">
    <property type="entry name" value="MADF DOMAIN-CONTAINING PROTEIN-RELATED"/>
    <property type="match status" value="1"/>
</dbReference>